<dbReference type="AlphaFoldDB" id="A0A8S1X1F8"/>
<evidence type="ECO:0000313" key="1">
    <source>
        <dbReference type="EMBL" id="CAD8195993.1"/>
    </source>
</evidence>
<proteinExistence type="predicted"/>
<evidence type="ECO:0000313" key="2">
    <source>
        <dbReference type="Proteomes" id="UP000683925"/>
    </source>
</evidence>
<dbReference type="OrthoDB" id="10411377at2759"/>
<dbReference type="EMBL" id="CAJJDP010000110">
    <property type="protein sequence ID" value="CAD8195993.1"/>
    <property type="molecule type" value="Genomic_DNA"/>
</dbReference>
<organism evidence="1 2">
    <name type="scientific">Paramecium octaurelia</name>
    <dbReference type="NCBI Taxonomy" id="43137"/>
    <lineage>
        <taxon>Eukaryota</taxon>
        <taxon>Sar</taxon>
        <taxon>Alveolata</taxon>
        <taxon>Ciliophora</taxon>
        <taxon>Intramacronucleata</taxon>
        <taxon>Oligohymenophorea</taxon>
        <taxon>Peniculida</taxon>
        <taxon>Parameciidae</taxon>
        <taxon>Paramecium</taxon>
    </lineage>
</organism>
<keyword evidence="2" id="KW-1185">Reference proteome</keyword>
<comment type="caution">
    <text evidence="1">The sequence shown here is derived from an EMBL/GenBank/DDBJ whole genome shotgun (WGS) entry which is preliminary data.</text>
</comment>
<protein>
    <submittedName>
        <fullName evidence="1">Uncharacterized protein</fullName>
    </submittedName>
</protein>
<accession>A0A8S1X1F8</accession>
<dbReference type="Proteomes" id="UP000683925">
    <property type="component" value="Unassembled WGS sequence"/>
</dbReference>
<sequence>MILQLNRYEFIKLSNTRDAILSEKRVVIIDDQLNILSSNPFPQTSNSPCQWIISNNQGYIFVGCQKGLETPYLISYKQINDTHFSQFGDIVYFPNVNLQLQKITGRLNTVFAVETNQITLFTLVITVSSWTMKQAQQSVLDNGYFSYSKQMNITDVTFAEYTEDNLSFYKIILTEFNYGIFWLDAFVKNNLVTPYRNGDAKIDPYTYIISKQSTVIHSTTQNISIISVHFYNTQYESTSYKMIVNSVVSTTLEKRYQYVGYQGWSPWGQSISFRNITAIQHRNNLNQTAILIYNIAVGMDRFENSNEDQNPLGVIYNPVDKLTSSPQNHSVLYFNTGNRIVHTIDQNKLQSCDLYNYKLSIE</sequence>
<gene>
    <name evidence="1" type="ORF">POCTA_138.1.T1100153</name>
</gene>
<dbReference type="OMA" id="NRIVHTI"/>
<name>A0A8S1X1F8_PAROT</name>
<reference evidence="1" key="1">
    <citation type="submission" date="2021-01" db="EMBL/GenBank/DDBJ databases">
        <authorList>
            <consortium name="Genoscope - CEA"/>
            <person name="William W."/>
        </authorList>
    </citation>
    <scope>NUCLEOTIDE SEQUENCE</scope>
</reference>